<dbReference type="EMBL" id="MSCH01000003">
    <property type="protein sequence ID" value="PQJ53124.1"/>
    <property type="molecule type" value="Genomic_DNA"/>
</dbReference>
<protein>
    <recommendedName>
        <fullName evidence="10">Lipid A biosynthesis acyltransferase</fullName>
    </recommendedName>
</protein>
<evidence type="ECO:0000256" key="4">
    <source>
        <dbReference type="ARBA" id="ARBA00022679"/>
    </source>
</evidence>
<dbReference type="OrthoDB" id="9803456at2"/>
<evidence type="ECO:0000256" key="6">
    <source>
        <dbReference type="ARBA" id="ARBA00023315"/>
    </source>
</evidence>
<dbReference type="PANTHER" id="PTHR30606:SF9">
    <property type="entry name" value="LIPID A BIOSYNTHESIS LAUROYLTRANSFERASE"/>
    <property type="match status" value="1"/>
</dbReference>
<feature type="transmembrane region" description="Helical" evidence="7">
    <location>
        <begin position="25"/>
        <end position="43"/>
    </location>
</feature>
<proteinExistence type="predicted"/>
<dbReference type="InterPro" id="IPR004960">
    <property type="entry name" value="LipA_acyltrans"/>
</dbReference>
<comment type="caution">
    <text evidence="8">The sequence shown here is derived from an EMBL/GenBank/DDBJ whole genome shotgun (WGS) entry which is preliminary data.</text>
</comment>
<gene>
    <name evidence="8" type="ORF">BTO11_05245</name>
</gene>
<dbReference type="Pfam" id="PF03279">
    <property type="entry name" value="Lip_A_acyltrans"/>
    <property type="match status" value="1"/>
</dbReference>
<reference evidence="8 9" key="1">
    <citation type="submission" date="2016-12" db="EMBL/GenBank/DDBJ databases">
        <title>Diversity of luminous bacteria.</title>
        <authorList>
            <person name="Yoshizawa S."/>
            <person name="Kogure K."/>
        </authorList>
    </citation>
    <scope>NUCLEOTIDE SEQUENCE [LARGE SCALE GENOMIC DNA]</scope>
    <source>
        <strain evidence="8 9">SA4-48</strain>
    </source>
</reference>
<evidence type="ECO:0000256" key="1">
    <source>
        <dbReference type="ARBA" id="ARBA00004533"/>
    </source>
</evidence>
<dbReference type="AlphaFoldDB" id="A0A2S7UT19"/>
<keyword evidence="3" id="KW-0997">Cell inner membrane</keyword>
<keyword evidence="7" id="KW-1133">Transmembrane helix</keyword>
<keyword evidence="5 7" id="KW-0472">Membrane</keyword>
<evidence type="ECO:0000313" key="9">
    <source>
        <dbReference type="Proteomes" id="UP000239007"/>
    </source>
</evidence>
<evidence type="ECO:0000313" key="8">
    <source>
        <dbReference type="EMBL" id="PQJ53124.1"/>
    </source>
</evidence>
<dbReference type="PIRSF" id="PIRSF026649">
    <property type="entry name" value="MsbB"/>
    <property type="match status" value="1"/>
</dbReference>
<organism evidence="8 9">
    <name type="scientific">Psychrosphaera saromensis</name>
    <dbReference type="NCBI Taxonomy" id="716813"/>
    <lineage>
        <taxon>Bacteria</taxon>
        <taxon>Pseudomonadati</taxon>
        <taxon>Pseudomonadota</taxon>
        <taxon>Gammaproteobacteria</taxon>
        <taxon>Alteromonadales</taxon>
        <taxon>Pseudoalteromonadaceae</taxon>
        <taxon>Psychrosphaera</taxon>
    </lineage>
</organism>
<keyword evidence="2" id="KW-1003">Cell membrane</keyword>
<keyword evidence="9" id="KW-1185">Reference proteome</keyword>
<evidence type="ECO:0008006" key="10">
    <source>
        <dbReference type="Google" id="ProtNLM"/>
    </source>
</evidence>
<dbReference type="CDD" id="cd07984">
    <property type="entry name" value="LPLAT_LABLAT-like"/>
    <property type="match status" value="1"/>
</dbReference>
<dbReference type="RefSeq" id="WP_105051600.1">
    <property type="nucleotide sequence ID" value="NZ_BMYG01000003.1"/>
</dbReference>
<comment type="subcellular location">
    <subcellularLocation>
        <location evidence="1">Cell inner membrane</location>
    </subcellularLocation>
</comment>
<keyword evidence="7" id="KW-0812">Transmembrane</keyword>
<keyword evidence="4" id="KW-0808">Transferase</keyword>
<dbReference type="GO" id="GO:0005886">
    <property type="term" value="C:plasma membrane"/>
    <property type="evidence" value="ECO:0007669"/>
    <property type="project" value="UniProtKB-SubCell"/>
</dbReference>
<evidence type="ECO:0000256" key="3">
    <source>
        <dbReference type="ARBA" id="ARBA00022519"/>
    </source>
</evidence>
<sequence>MTKKPALERTEDVRLLKFEYLHPKYWGTWFLVSFLFICCFLPFKLQWQVSRGLAFLVFHLVKSRRHVVQVNVDICFSEKTAEEKAALVREILHENMQGYFDSATSWFRDLNKFKNRIEVRGKDILERERANGTGILLAGAHFSTLDLAGGLTSLVCDLNVTYRPLKNKLMNAVMMRGRYSFVKNAYHKKNVKGFISCMRRGEVLWYAPDQDYGRKHSTFSPFFGRTAATITGLTFLSEAGKAKVIPYSYHRKGHSQEYILEFYEPLPSTGSEEEDAANYNTWLESVIRQYPAQYLWLHKRFKTQQNPEDPSPY</sequence>
<dbReference type="PANTHER" id="PTHR30606">
    <property type="entry name" value="LIPID A BIOSYNTHESIS LAUROYL ACYLTRANSFERASE"/>
    <property type="match status" value="1"/>
</dbReference>
<dbReference type="Proteomes" id="UP000239007">
    <property type="component" value="Unassembled WGS sequence"/>
</dbReference>
<keyword evidence="6" id="KW-0012">Acyltransferase</keyword>
<evidence type="ECO:0000256" key="5">
    <source>
        <dbReference type="ARBA" id="ARBA00023136"/>
    </source>
</evidence>
<dbReference type="GO" id="GO:0009247">
    <property type="term" value="P:glycolipid biosynthetic process"/>
    <property type="evidence" value="ECO:0007669"/>
    <property type="project" value="UniProtKB-ARBA"/>
</dbReference>
<accession>A0A2S7UT19</accession>
<evidence type="ECO:0000256" key="7">
    <source>
        <dbReference type="SAM" id="Phobius"/>
    </source>
</evidence>
<evidence type="ECO:0000256" key="2">
    <source>
        <dbReference type="ARBA" id="ARBA00022475"/>
    </source>
</evidence>
<name>A0A2S7UT19_9GAMM</name>
<dbReference type="GO" id="GO:0016746">
    <property type="term" value="F:acyltransferase activity"/>
    <property type="evidence" value="ECO:0007669"/>
    <property type="project" value="UniProtKB-KW"/>
</dbReference>